<feature type="domain" description="Multiple myeloma tumor-associated protein 2-like N-terminal" evidence="2">
    <location>
        <begin position="11"/>
        <end position="84"/>
    </location>
</feature>
<accession>G0R642</accession>
<dbReference type="InParanoid" id="G0R642"/>
<dbReference type="RefSeq" id="XP_004023949.1">
    <property type="nucleotide sequence ID" value="XM_004023900.1"/>
</dbReference>
<feature type="compositionally biased region" description="Basic and acidic residues" evidence="1">
    <location>
        <begin position="163"/>
        <end position="176"/>
    </location>
</feature>
<proteinExistence type="predicted"/>
<dbReference type="PANTHER" id="PTHR14580:SF0">
    <property type="entry name" value="MULTIPLE MYELOMA TUMOR-ASSOCIATED PROTEIN 2"/>
    <property type="match status" value="1"/>
</dbReference>
<keyword evidence="4" id="KW-1185">Reference proteome</keyword>
<evidence type="ECO:0000259" key="2">
    <source>
        <dbReference type="Pfam" id="PF10159"/>
    </source>
</evidence>
<dbReference type="Pfam" id="PF10159">
    <property type="entry name" value="MMtag"/>
    <property type="match status" value="1"/>
</dbReference>
<dbReference type="AlphaFoldDB" id="G0R642"/>
<dbReference type="PANTHER" id="PTHR14580">
    <property type="entry name" value="MULTIPLE MYELOMA TUMOR-ASSOCIATED PROTEIN 2 FAMILY MEMBER"/>
    <property type="match status" value="1"/>
</dbReference>
<protein>
    <submittedName>
        <fullName evidence="3">Multiple myeloma tumor-associated, putative</fullName>
    </submittedName>
</protein>
<dbReference type="InterPro" id="IPR039207">
    <property type="entry name" value="MMTAG2-like"/>
</dbReference>
<gene>
    <name evidence="3" type="ORF">IMG5_202460</name>
</gene>
<evidence type="ECO:0000256" key="1">
    <source>
        <dbReference type="SAM" id="MobiDB-lite"/>
    </source>
</evidence>
<dbReference type="GeneID" id="14903120"/>
<reference evidence="3 4" key="1">
    <citation type="submission" date="2011-07" db="EMBL/GenBank/DDBJ databases">
        <authorList>
            <person name="Coyne R."/>
            <person name="Brami D."/>
            <person name="Johnson J."/>
            <person name="Hostetler J."/>
            <person name="Hannick L."/>
            <person name="Clark T."/>
            <person name="Cassidy-Hanley D."/>
            <person name="Inman J."/>
        </authorList>
    </citation>
    <scope>NUCLEOTIDE SEQUENCE [LARGE SCALE GENOMIC DNA]</scope>
    <source>
        <strain evidence="3 4">G5</strain>
    </source>
</reference>
<organism evidence="3 4">
    <name type="scientific">Ichthyophthirius multifiliis</name>
    <name type="common">White spot disease agent</name>
    <name type="synonym">Ich</name>
    <dbReference type="NCBI Taxonomy" id="5932"/>
    <lineage>
        <taxon>Eukaryota</taxon>
        <taxon>Sar</taxon>
        <taxon>Alveolata</taxon>
        <taxon>Ciliophora</taxon>
        <taxon>Intramacronucleata</taxon>
        <taxon>Oligohymenophorea</taxon>
        <taxon>Hymenostomatida</taxon>
        <taxon>Ophryoglenina</taxon>
        <taxon>Ichthyophthirius</taxon>
    </lineage>
</organism>
<dbReference type="EMBL" id="GL984389">
    <property type="protein sequence ID" value="EGR27065.1"/>
    <property type="molecule type" value="Genomic_DNA"/>
</dbReference>
<dbReference type="Proteomes" id="UP000008983">
    <property type="component" value="Unassembled WGS sequence"/>
</dbReference>
<evidence type="ECO:0000313" key="3">
    <source>
        <dbReference type="EMBL" id="EGR27065.1"/>
    </source>
</evidence>
<dbReference type="OMA" id="THHRVDR"/>
<dbReference type="OrthoDB" id="5390672at2759"/>
<sequence>MSYLSYEIRDGVRGGRDQFKWDNVRQMTHKDREQYLGQTLKIGFLDKGGKWRKKDWYLKSKGQQQNEIDEIQSQDQKRIRIALGLEKEDKNKILTEQEQKELLNQINFGVKNSQNLEGQDDEEENEQQGIGFKTNVADLQQKKFDINRFLNYDPTKLEAVNLEDDKQKKEKVEKVEKKKKIKKEKKSKKQKKKSKKSKNDKKKHNKKNKKRHDSSNSNSDED</sequence>
<feature type="compositionally biased region" description="Basic residues" evidence="1">
    <location>
        <begin position="177"/>
        <end position="212"/>
    </location>
</feature>
<evidence type="ECO:0000313" key="4">
    <source>
        <dbReference type="Proteomes" id="UP000008983"/>
    </source>
</evidence>
<name>G0R642_ICHMU</name>
<dbReference type="eggNOG" id="KOG4520">
    <property type="taxonomic scope" value="Eukaryota"/>
</dbReference>
<feature type="region of interest" description="Disordered" evidence="1">
    <location>
        <begin position="160"/>
        <end position="222"/>
    </location>
</feature>
<dbReference type="InterPro" id="IPR019315">
    <property type="entry name" value="MMTA2_N"/>
</dbReference>